<dbReference type="SUPFAM" id="SSF56300">
    <property type="entry name" value="Metallo-dependent phosphatases"/>
    <property type="match status" value="1"/>
</dbReference>
<organism evidence="1 2">
    <name type="scientific">Caldimonas mangrovi</name>
    <dbReference type="NCBI Taxonomy" id="2944811"/>
    <lineage>
        <taxon>Bacteria</taxon>
        <taxon>Pseudomonadati</taxon>
        <taxon>Pseudomonadota</taxon>
        <taxon>Betaproteobacteria</taxon>
        <taxon>Burkholderiales</taxon>
        <taxon>Sphaerotilaceae</taxon>
        <taxon>Caldimonas</taxon>
    </lineage>
</organism>
<dbReference type="RefSeq" id="WP_251781017.1">
    <property type="nucleotide sequence ID" value="NZ_JAMKFE010000020.1"/>
</dbReference>
<proteinExistence type="predicted"/>
<evidence type="ECO:0008006" key="3">
    <source>
        <dbReference type="Google" id="ProtNLM"/>
    </source>
</evidence>
<accession>A0ABT0YVU8</accession>
<evidence type="ECO:0000313" key="2">
    <source>
        <dbReference type="Proteomes" id="UP001165541"/>
    </source>
</evidence>
<reference evidence="1" key="1">
    <citation type="submission" date="2022-05" db="EMBL/GenBank/DDBJ databases">
        <title>Schlegelella sp. nov., isolated from mangrove soil.</title>
        <authorList>
            <person name="Liu Y."/>
            <person name="Ge X."/>
            <person name="Liu W."/>
        </authorList>
    </citation>
    <scope>NUCLEOTIDE SEQUENCE</scope>
    <source>
        <strain evidence="1">S2-27</strain>
    </source>
</reference>
<dbReference type="EMBL" id="JAMKFE010000020">
    <property type="protein sequence ID" value="MCM5682529.1"/>
    <property type="molecule type" value="Genomic_DNA"/>
</dbReference>
<keyword evidence="2" id="KW-1185">Reference proteome</keyword>
<dbReference type="Proteomes" id="UP001165541">
    <property type="component" value="Unassembled WGS sequence"/>
</dbReference>
<comment type="caution">
    <text evidence="1">The sequence shown here is derived from an EMBL/GenBank/DDBJ whole genome shotgun (WGS) entry which is preliminary data.</text>
</comment>
<gene>
    <name evidence="1" type="ORF">M8A51_23615</name>
</gene>
<name>A0ABT0YVU8_9BURK</name>
<protein>
    <recommendedName>
        <fullName evidence="3">Calcineurin-like phosphoesterase</fullName>
    </recommendedName>
</protein>
<evidence type="ECO:0000313" key="1">
    <source>
        <dbReference type="EMBL" id="MCM5682529.1"/>
    </source>
</evidence>
<sequence length="348" mass="38626">MATPTYWLDPKLKEYATERQSELIDAVNEHRSMRAAAKVLGIDQACVARQVASVKRKAGLCGYAAVEQVEDSPITTTKTIMVLPDAQAKPGVDFSYLRRIGLYMVEKKPDIVVCIGDFADMPSLSSYDKGKKAFEGRRYKRDVEAAQFAMQAFLGPMWEHNKTAKVKYTPRMVLTLGNHEERINRAINDDAKLDGVLSIKDLAYEEYGWEVVPFLEVIVIEGIAFSHYFTTGVMGRPAGTAQAQLRKAGMSCIAGHQQGKQIAYSTRADGSTVTSIIAGSCYEHLEDFLGAQGNKHWRGFLMCHEVKDGAFDEMWVSLGYINQRYSAVKVDPPIYSIPTADEIAAGRC</sequence>
<dbReference type="InterPro" id="IPR029052">
    <property type="entry name" value="Metallo-depent_PP-like"/>
</dbReference>